<protein>
    <recommendedName>
        <fullName evidence="11 12">ATP synthase subunit a</fullName>
    </recommendedName>
    <alternativeName>
        <fullName evidence="11">ATP synthase F0 sector subunit a</fullName>
    </alternativeName>
    <alternativeName>
        <fullName evidence="11">F-ATPase subunit 6</fullName>
    </alternativeName>
</protein>
<evidence type="ECO:0000313" key="13">
    <source>
        <dbReference type="EMBL" id="MFC1850139.1"/>
    </source>
</evidence>
<dbReference type="InterPro" id="IPR035908">
    <property type="entry name" value="F0_ATP_A_sf"/>
</dbReference>
<keyword evidence="8 11" id="KW-0406">Ion transport</keyword>
<dbReference type="PANTHER" id="PTHR42823">
    <property type="entry name" value="ATP SYNTHASE SUBUNIT A, CHLOROPLASTIC"/>
    <property type="match status" value="1"/>
</dbReference>
<evidence type="ECO:0000256" key="4">
    <source>
        <dbReference type="ARBA" id="ARBA00022547"/>
    </source>
</evidence>
<feature type="transmembrane region" description="Helical" evidence="11">
    <location>
        <begin position="246"/>
        <end position="263"/>
    </location>
</feature>
<dbReference type="PRINTS" id="PR00123">
    <property type="entry name" value="ATPASEA"/>
</dbReference>
<feature type="transmembrane region" description="Helical" evidence="11">
    <location>
        <begin position="117"/>
        <end position="139"/>
    </location>
</feature>
<dbReference type="HAMAP" id="MF_01393">
    <property type="entry name" value="ATP_synth_a_bact"/>
    <property type="match status" value="1"/>
</dbReference>
<keyword evidence="5 11" id="KW-0812">Transmembrane</keyword>
<keyword evidence="11" id="KW-1003">Cell membrane</keyword>
<evidence type="ECO:0000256" key="6">
    <source>
        <dbReference type="ARBA" id="ARBA00022781"/>
    </source>
</evidence>
<feature type="transmembrane region" description="Helical" evidence="11">
    <location>
        <begin position="145"/>
        <end position="163"/>
    </location>
</feature>
<proteinExistence type="inferred from homology"/>
<dbReference type="CDD" id="cd00310">
    <property type="entry name" value="ATP-synt_Fo_a_6"/>
    <property type="match status" value="1"/>
</dbReference>
<dbReference type="Pfam" id="PF00119">
    <property type="entry name" value="ATP-synt_A"/>
    <property type="match status" value="1"/>
</dbReference>
<keyword evidence="10 11" id="KW-0066">ATP synthesis</keyword>
<evidence type="ECO:0000313" key="14">
    <source>
        <dbReference type="Proteomes" id="UP001594351"/>
    </source>
</evidence>
<keyword evidence="7 11" id="KW-1133">Transmembrane helix</keyword>
<evidence type="ECO:0000256" key="9">
    <source>
        <dbReference type="ARBA" id="ARBA00023136"/>
    </source>
</evidence>
<dbReference type="NCBIfam" id="TIGR01131">
    <property type="entry name" value="ATP_synt_6_or_A"/>
    <property type="match status" value="1"/>
</dbReference>
<dbReference type="EMBL" id="JBHPBY010000078">
    <property type="protein sequence ID" value="MFC1850139.1"/>
    <property type="molecule type" value="Genomic_DNA"/>
</dbReference>
<evidence type="ECO:0000256" key="1">
    <source>
        <dbReference type="ARBA" id="ARBA00004141"/>
    </source>
</evidence>
<sequence length="266" mass="29188">MAAEIEHLLAITKVVNAVIGKPAAAILRTFGADIPTLEQAKELGEASPVKVAGDVLIVLPNHVVEAWLVMGVVFGLAYFGTRTLKMIPKGKQHIFELFVEGIDSLLESVIGPKGPKYFNLIGALALFILCGNLIGLLPFCESPTANVNTNGAMALFVFLYYHFNGMKELGVWKYCKHFAGPMPLLAPLMVPIEIISHLSRPLSLTVRLFGNIRGEDIVLIILMFLVPYFVPLPMMVLMIFSSLLQTFIFIMLTMMYLAGAVAVEEH</sequence>
<dbReference type="Proteomes" id="UP001594351">
    <property type="component" value="Unassembled WGS sequence"/>
</dbReference>
<comment type="caution">
    <text evidence="13">The sequence shown here is derived from an EMBL/GenBank/DDBJ whole genome shotgun (WGS) entry which is preliminary data.</text>
</comment>
<evidence type="ECO:0000256" key="8">
    <source>
        <dbReference type="ARBA" id="ARBA00023065"/>
    </source>
</evidence>
<accession>A0ABV6YVE3</accession>
<dbReference type="InterPro" id="IPR045082">
    <property type="entry name" value="ATP_syn_F0_a_bact/chloroplast"/>
</dbReference>
<dbReference type="PANTHER" id="PTHR42823:SF3">
    <property type="entry name" value="ATP SYNTHASE SUBUNIT A, CHLOROPLASTIC"/>
    <property type="match status" value="1"/>
</dbReference>
<comment type="similarity">
    <text evidence="2 11 12">Belongs to the ATPase A chain family.</text>
</comment>
<evidence type="ECO:0000256" key="11">
    <source>
        <dbReference type="HAMAP-Rule" id="MF_01393"/>
    </source>
</evidence>
<dbReference type="PROSITE" id="PS00449">
    <property type="entry name" value="ATPASE_A"/>
    <property type="match status" value="1"/>
</dbReference>
<comment type="subcellular location">
    <subcellularLocation>
        <location evidence="11 12">Cell membrane</location>
        <topology evidence="11 12">Multi-pass membrane protein</topology>
    </subcellularLocation>
    <subcellularLocation>
        <location evidence="1">Membrane</location>
        <topology evidence="1">Multi-pass membrane protein</topology>
    </subcellularLocation>
</comment>
<keyword evidence="9 11" id="KW-0472">Membrane</keyword>
<feature type="transmembrane region" description="Helical" evidence="11">
    <location>
        <begin position="64"/>
        <end position="81"/>
    </location>
</feature>
<comment type="function">
    <text evidence="11 12">Key component of the proton channel; it plays a direct role in the translocation of protons across the membrane.</text>
</comment>
<keyword evidence="14" id="KW-1185">Reference proteome</keyword>
<evidence type="ECO:0000256" key="2">
    <source>
        <dbReference type="ARBA" id="ARBA00006810"/>
    </source>
</evidence>
<evidence type="ECO:0000256" key="12">
    <source>
        <dbReference type="RuleBase" id="RU000483"/>
    </source>
</evidence>
<dbReference type="InterPro" id="IPR023011">
    <property type="entry name" value="ATP_synth_F0_asu_AS"/>
</dbReference>
<keyword evidence="3 11" id="KW-0813">Transport</keyword>
<name>A0ABV6YVE3_UNCC1</name>
<organism evidence="13 14">
    <name type="scientific">candidate division CSSED10-310 bacterium</name>
    <dbReference type="NCBI Taxonomy" id="2855610"/>
    <lineage>
        <taxon>Bacteria</taxon>
        <taxon>Bacteria division CSSED10-310</taxon>
    </lineage>
</organism>
<keyword evidence="4 11" id="KW-0138">CF(0)</keyword>
<evidence type="ECO:0000256" key="7">
    <source>
        <dbReference type="ARBA" id="ARBA00022989"/>
    </source>
</evidence>
<evidence type="ECO:0000256" key="5">
    <source>
        <dbReference type="ARBA" id="ARBA00022692"/>
    </source>
</evidence>
<dbReference type="SUPFAM" id="SSF81336">
    <property type="entry name" value="F1F0 ATP synthase subunit A"/>
    <property type="match status" value="1"/>
</dbReference>
<feature type="transmembrane region" description="Helical" evidence="11">
    <location>
        <begin position="217"/>
        <end position="240"/>
    </location>
</feature>
<evidence type="ECO:0000256" key="3">
    <source>
        <dbReference type="ARBA" id="ARBA00022448"/>
    </source>
</evidence>
<reference evidence="13 14" key="1">
    <citation type="submission" date="2024-09" db="EMBL/GenBank/DDBJ databases">
        <title>Laminarin stimulates single cell rates of sulfate reduction while oxygen inhibits transcriptomic activity in coastal marine sediment.</title>
        <authorList>
            <person name="Lindsay M."/>
            <person name="Orcutt B."/>
            <person name="Emerson D."/>
            <person name="Stepanauskas R."/>
            <person name="D'Angelo T."/>
        </authorList>
    </citation>
    <scope>NUCLEOTIDE SEQUENCE [LARGE SCALE GENOMIC DNA]</scope>
    <source>
        <strain evidence="13">SAG AM-311-K15</strain>
    </source>
</reference>
<keyword evidence="6 11" id="KW-0375">Hydrogen ion transport</keyword>
<dbReference type="Gene3D" id="1.20.120.220">
    <property type="entry name" value="ATP synthase, F0 complex, subunit A"/>
    <property type="match status" value="1"/>
</dbReference>
<gene>
    <name evidence="11 13" type="primary">atpB</name>
    <name evidence="13" type="ORF">ACFL27_08110</name>
</gene>
<dbReference type="InterPro" id="IPR000568">
    <property type="entry name" value="ATP_synth_F0_asu"/>
</dbReference>
<evidence type="ECO:0000256" key="10">
    <source>
        <dbReference type="ARBA" id="ARBA00023310"/>
    </source>
</evidence>